<evidence type="ECO:0000313" key="2">
    <source>
        <dbReference type="Proteomes" id="UP000789920"/>
    </source>
</evidence>
<protein>
    <submittedName>
        <fullName evidence="1">26887_t:CDS:1</fullName>
    </submittedName>
</protein>
<keyword evidence="2" id="KW-1185">Reference proteome</keyword>
<feature type="non-terminal residue" evidence="1">
    <location>
        <position position="100"/>
    </location>
</feature>
<reference evidence="1" key="1">
    <citation type="submission" date="2021-06" db="EMBL/GenBank/DDBJ databases">
        <authorList>
            <person name="Kallberg Y."/>
            <person name="Tangrot J."/>
            <person name="Rosling A."/>
        </authorList>
    </citation>
    <scope>NUCLEOTIDE SEQUENCE</scope>
    <source>
        <strain evidence="1">MA461A</strain>
    </source>
</reference>
<sequence>MENLLFEDEQITKENRSQDQDDQPAQQTQTYDLLREIAQAFREVAMHNVLPVSLRKSCRRQQLDFGKKIKIASGYVMRIGASWYNDHKNDFLLWDDEINP</sequence>
<proteinExistence type="predicted"/>
<dbReference type="EMBL" id="CAJVQC010063351">
    <property type="protein sequence ID" value="CAG8803573.1"/>
    <property type="molecule type" value="Genomic_DNA"/>
</dbReference>
<comment type="caution">
    <text evidence="1">The sequence shown here is derived from an EMBL/GenBank/DDBJ whole genome shotgun (WGS) entry which is preliminary data.</text>
</comment>
<evidence type="ECO:0000313" key="1">
    <source>
        <dbReference type="EMBL" id="CAG8803573.1"/>
    </source>
</evidence>
<dbReference type="Proteomes" id="UP000789920">
    <property type="component" value="Unassembled WGS sequence"/>
</dbReference>
<accession>A0ACA9RQX4</accession>
<organism evidence="1 2">
    <name type="scientific">Racocetra persica</name>
    <dbReference type="NCBI Taxonomy" id="160502"/>
    <lineage>
        <taxon>Eukaryota</taxon>
        <taxon>Fungi</taxon>
        <taxon>Fungi incertae sedis</taxon>
        <taxon>Mucoromycota</taxon>
        <taxon>Glomeromycotina</taxon>
        <taxon>Glomeromycetes</taxon>
        <taxon>Diversisporales</taxon>
        <taxon>Gigasporaceae</taxon>
        <taxon>Racocetra</taxon>
    </lineage>
</organism>
<gene>
    <name evidence="1" type="ORF">RPERSI_LOCUS21547</name>
</gene>
<name>A0ACA9RQX4_9GLOM</name>